<reference evidence="2" key="2">
    <citation type="submission" date="2020-09" db="EMBL/GenBank/DDBJ databases">
        <authorList>
            <person name="Sun Q."/>
            <person name="Kim S."/>
        </authorList>
    </citation>
    <scope>NUCLEOTIDE SEQUENCE</scope>
    <source>
        <strain evidence="2">KCTC 12368</strain>
    </source>
</reference>
<dbReference type="EMBL" id="BMWX01000001">
    <property type="protein sequence ID" value="GGZ12350.1"/>
    <property type="molecule type" value="Genomic_DNA"/>
</dbReference>
<dbReference type="SUPFAM" id="SSF56281">
    <property type="entry name" value="Metallo-hydrolase/oxidoreductase"/>
    <property type="match status" value="1"/>
</dbReference>
<protein>
    <submittedName>
        <fullName evidence="2">Membrane protein</fullName>
    </submittedName>
</protein>
<keyword evidence="3" id="KW-1185">Reference proteome</keyword>
<dbReference type="Gene3D" id="3.60.15.10">
    <property type="entry name" value="Ribonuclease Z/Hydroxyacylglutathione hydrolase-like"/>
    <property type="match status" value="1"/>
</dbReference>
<evidence type="ECO:0000313" key="2">
    <source>
        <dbReference type="EMBL" id="GGZ12350.1"/>
    </source>
</evidence>
<evidence type="ECO:0000259" key="1">
    <source>
        <dbReference type="Pfam" id="PF12706"/>
    </source>
</evidence>
<evidence type="ECO:0000313" key="3">
    <source>
        <dbReference type="Proteomes" id="UP000619457"/>
    </source>
</evidence>
<dbReference type="InterPro" id="IPR036866">
    <property type="entry name" value="RibonucZ/Hydroxyglut_hydro"/>
</dbReference>
<organism evidence="2 3">
    <name type="scientific">Echinicola pacifica</name>
    <dbReference type="NCBI Taxonomy" id="346377"/>
    <lineage>
        <taxon>Bacteria</taxon>
        <taxon>Pseudomonadati</taxon>
        <taxon>Bacteroidota</taxon>
        <taxon>Cytophagia</taxon>
        <taxon>Cytophagales</taxon>
        <taxon>Cyclobacteriaceae</taxon>
        <taxon>Echinicola</taxon>
    </lineage>
</organism>
<gene>
    <name evidence="2" type="ORF">GCM10007049_00040</name>
</gene>
<feature type="domain" description="Metallo-beta-lactamase" evidence="1">
    <location>
        <begin position="118"/>
        <end position="314"/>
    </location>
</feature>
<dbReference type="GO" id="GO:0005737">
    <property type="term" value="C:cytoplasm"/>
    <property type="evidence" value="ECO:0007669"/>
    <property type="project" value="TreeGrafter"/>
</dbReference>
<dbReference type="PANTHER" id="PTHR15032:SF4">
    <property type="entry name" value="N-ACYL-PHOSPHATIDYLETHANOLAMINE-HYDROLYZING PHOSPHOLIPASE D"/>
    <property type="match status" value="1"/>
</dbReference>
<dbReference type="InterPro" id="IPR001279">
    <property type="entry name" value="Metallo-B-lactamas"/>
</dbReference>
<reference evidence="2" key="1">
    <citation type="journal article" date="2014" name="Int. J. Syst. Evol. Microbiol.">
        <title>Complete genome sequence of Corynebacterium casei LMG S-19264T (=DSM 44701T), isolated from a smear-ripened cheese.</title>
        <authorList>
            <consortium name="US DOE Joint Genome Institute (JGI-PGF)"/>
            <person name="Walter F."/>
            <person name="Albersmeier A."/>
            <person name="Kalinowski J."/>
            <person name="Ruckert C."/>
        </authorList>
    </citation>
    <scope>NUCLEOTIDE SEQUENCE</scope>
    <source>
        <strain evidence="2">KCTC 12368</strain>
    </source>
</reference>
<dbReference type="PANTHER" id="PTHR15032">
    <property type="entry name" value="N-ACYL-PHOSPHATIDYLETHANOLAMINE-HYDROLYZING PHOSPHOLIPASE D"/>
    <property type="match status" value="1"/>
</dbReference>
<name>A0A918UIE8_9BACT</name>
<sequence length="366" mass="41080">MALILGLLVSIIGLLILVVTVFVNTQPQFGARPAGEDLERMSQSPHFSDGIFINSLPTTTGDLSDVFKVLPELLDEEGKVPHRSLPTGYAASPYSASDQVNRVTWYGHSAFLLELTGRKILIDPMFGEIPSPLPFGSKRFATDQPIDWSAFESIDILLISHDHYDHLDYPTILRIQEQVGLFITPLGVGSHLKHWGIPEEKIVELDWWQEKEVDGLSITACPARHFSGRGMTDRFATLWAGWSIKSEELAIYFSGDGGYGDHFKEIGQRLGPFDFAMVECGQYNEAWKDIHMVPEETVQAALDLQAKLSMPIHWGAFRLAPHQWLDPITRFENAAKLQSLPYITPLIGQTFQLGHDFPNTPWWLGL</sequence>
<comment type="caution">
    <text evidence="2">The sequence shown here is derived from an EMBL/GenBank/DDBJ whole genome shotgun (WGS) entry which is preliminary data.</text>
</comment>
<dbReference type="Pfam" id="PF12706">
    <property type="entry name" value="Lactamase_B_2"/>
    <property type="match status" value="1"/>
</dbReference>
<dbReference type="Proteomes" id="UP000619457">
    <property type="component" value="Unassembled WGS sequence"/>
</dbReference>
<dbReference type="AlphaFoldDB" id="A0A918UIE8"/>
<accession>A0A918UIE8</accession>
<proteinExistence type="predicted"/>